<feature type="domain" description="Peptidase M28" evidence="1">
    <location>
        <begin position="85"/>
        <end position="292"/>
    </location>
</feature>
<dbReference type="InterPro" id="IPR045175">
    <property type="entry name" value="M28_fam"/>
</dbReference>
<organism evidence="2 3">
    <name type="scientific">Sphingomonas naasensis</name>
    <dbReference type="NCBI Taxonomy" id="1344951"/>
    <lineage>
        <taxon>Bacteria</taxon>
        <taxon>Pseudomonadati</taxon>
        <taxon>Pseudomonadota</taxon>
        <taxon>Alphaproteobacteria</taxon>
        <taxon>Sphingomonadales</taxon>
        <taxon>Sphingomonadaceae</taxon>
        <taxon>Sphingomonas</taxon>
    </lineage>
</organism>
<accession>A0A4S1WY24</accession>
<dbReference type="OrthoDB" id="9778250at2"/>
<proteinExistence type="predicted"/>
<evidence type="ECO:0000259" key="1">
    <source>
        <dbReference type="Pfam" id="PF04389"/>
    </source>
</evidence>
<keyword evidence="3" id="KW-1185">Reference proteome</keyword>
<reference evidence="2 3" key="1">
    <citation type="submission" date="2019-04" db="EMBL/GenBank/DDBJ databases">
        <title>Sphingomonas psychrotolerans sp. nov., isolated from soil in the Tianshan Mountains, Xinjiang, China.</title>
        <authorList>
            <person name="Luo Y."/>
            <person name="Sheng H."/>
        </authorList>
    </citation>
    <scope>NUCLEOTIDE SEQUENCE [LARGE SCALE GENOMIC DNA]</scope>
    <source>
        <strain evidence="2 3">KIS18-15</strain>
    </source>
</reference>
<protein>
    <submittedName>
        <fullName evidence="2">M20/M25/M40 family metallo-hydrolase</fullName>
    </submittedName>
</protein>
<dbReference type="Pfam" id="PF04389">
    <property type="entry name" value="Peptidase_M28"/>
    <property type="match status" value="1"/>
</dbReference>
<dbReference type="EMBL" id="SRXU01000001">
    <property type="protein sequence ID" value="TGX46546.1"/>
    <property type="molecule type" value="Genomic_DNA"/>
</dbReference>
<dbReference type="GO" id="GO:0006508">
    <property type="term" value="P:proteolysis"/>
    <property type="evidence" value="ECO:0007669"/>
    <property type="project" value="InterPro"/>
</dbReference>
<dbReference type="GO" id="GO:0008235">
    <property type="term" value="F:metalloexopeptidase activity"/>
    <property type="evidence" value="ECO:0007669"/>
    <property type="project" value="InterPro"/>
</dbReference>
<evidence type="ECO:0000313" key="3">
    <source>
        <dbReference type="Proteomes" id="UP000309848"/>
    </source>
</evidence>
<dbReference type="Proteomes" id="UP000309848">
    <property type="component" value="Unassembled WGS sequence"/>
</dbReference>
<gene>
    <name evidence="2" type="ORF">E5A74_01380</name>
</gene>
<dbReference type="Gene3D" id="3.40.630.10">
    <property type="entry name" value="Zn peptidases"/>
    <property type="match status" value="1"/>
</dbReference>
<sequence length="307" mass="33669">MTAVPGKSYAGPLSPRTAKETELAQRLRRHVEAIAREPHNIGHPEAFERSARYIETTLAGFGYQVATQRFDNGRARNIEVALLPDDGPGPSLVIGAHYDSAFSAPGANDNGSGVAALLELARMLADLKAEVGAPIRFVFFANEEPPFFQTDYMGSRVYAERLRASGEKVRGMWSLETLGYYDDRPGSQHYPFPLGWLYPDTGNFIAFVGTTGSRDFVRRSVAAFRARAAFPSVGGTAPGFVQGIDWSDHWAFEQAGFPALMITDTAPFRYPRYHSTADTSDKLDYARLARVVTGLEAVVRSGALQRP</sequence>
<dbReference type="InterPro" id="IPR007484">
    <property type="entry name" value="Peptidase_M28"/>
</dbReference>
<dbReference type="SUPFAM" id="SSF53187">
    <property type="entry name" value="Zn-dependent exopeptidases"/>
    <property type="match status" value="1"/>
</dbReference>
<dbReference type="PANTHER" id="PTHR12147">
    <property type="entry name" value="METALLOPEPTIDASE M28 FAMILY MEMBER"/>
    <property type="match status" value="1"/>
</dbReference>
<evidence type="ECO:0000313" key="2">
    <source>
        <dbReference type="EMBL" id="TGX46546.1"/>
    </source>
</evidence>
<comment type="caution">
    <text evidence="2">The sequence shown here is derived from an EMBL/GenBank/DDBJ whole genome shotgun (WGS) entry which is preliminary data.</text>
</comment>
<name>A0A4S1WY24_9SPHN</name>
<keyword evidence="2" id="KW-0378">Hydrolase</keyword>
<dbReference type="PANTHER" id="PTHR12147:SF26">
    <property type="entry name" value="PEPTIDASE M28 DOMAIN-CONTAINING PROTEIN"/>
    <property type="match status" value="1"/>
</dbReference>
<dbReference type="AlphaFoldDB" id="A0A4S1WY24"/>